<comment type="caution">
    <text evidence="3">The sequence shown here is derived from an EMBL/GenBank/DDBJ whole genome shotgun (WGS) entry which is preliminary data.</text>
</comment>
<dbReference type="AlphaFoldDB" id="A0AA36IFR8"/>
<evidence type="ECO:0000256" key="2">
    <source>
        <dbReference type="SAM" id="SignalP"/>
    </source>
</evidence>
<evidence type="ECO:0000313" key="3">
    <source>
        <dbReference type="EMBL" id="CAJ1386782.1"/>
    </source>
</evidence>
<evidence type="ECO:0000256" key="1">
    <source>
        <dbReference type="SAM" id="MobiDB-lite"/>
    </source>
</evidence>
<name>A0AA36IFR8_9DINO</name>
<sequence>MIMALPTLLFLHMFMGPVLWSAALCSGGVSLAHAALRDREDVDKCDDGDDRDGDSGWPKGRIRELP</sequence>
<dbReference type="EMBL" id="CAUJNA010001413">
    <property type="protein sequence ID" value="CAJ1386782.1"/>
    <property type="molecule type" value="Genomic_DNA"/>
</dbReference>
<feature type="signal peptide" evidence="2">
    <location>
        <begin position="1"/>
        <end position="20"/>
    </location>
</feature>
<dbReference type="Proteomes" id="UP001178507">
    <property type="component" value="Unassembled WGS sequence"/>
</dbReference>
<gene>
    <name evidence="3" type="ORF">EVOR1521_LOCUS12981</name>
</gene>
<keyword evidence="4" id="KW-1185">Reference proteome</keyword>
<organism evidence="3 4">
    <name type="scientific">Effrenium voratum</name>
    <dbReference type="NCBI Taxonomy" id="2562239"/>
    <lineage>
        <taxon>Eukaryota</taxon>
        <taxon>Sar</taxon>
        <taxon>Alveolata</taxon>
        <taxon>Dinophyceae</taxon>
        <taxon>Suessiales</taxon>
        <taxon>Symbiodiniaceae</taxon>
        <taxon>Effrenium</taxon>
    </lineage>
</organism>
<proteinExistence type="predicted"/>
<accession>A0AA36IFR8</accession>
<protein>
    <recommendedName>
        <fullName evidence="5">PRA1 family protein</fullName>
    </recommendedName>
</protein>
<evidence type="ECO:0000313" key="4">
    <source>
        <dbReference type="Proteomes" id="UP001178507"/>
    </source>
</evidence>
<reference evidence="3" key="1">
    <citation type="submission" date="2023-08" db="EMBL/GenBank/DDBJ databases">
        <authorList>
            <person name="Chen Y."/>
            <person name="Shah S."/>
            <person name="Dougan E. K."/>
            <person name="Thang M."/>
            <person name="Chan C."/>
        </authorList>
    </citation>
    <scope>NUCLEOTIDE SEQUENCE</scope>
</reference>
<feature type="region of interest" description="Disordered" evidence="1">
    <location>
        <begin position="42"/>
        <end position="66"/>
    </location>
</feature>
<evidence type="ECO:0008006" key="5">
    <source>
        <dbReference type="Google" id="ProtNLM"/>
    </source>
</evidence>
<feature type="chain" id="PRO_5041234523" description="PRA1 family protein" evidence="2">
    <location>
        <begin position="21"/>
        <end position="66"/>
    </location>
</feature>
<feature type="compositionally biased region" description="Acidic residues" evidence="1">
    <location>
        <begin position="43"/>
        <end position="52"/>
    </location>
</feature>
<keyword evidence="2" id="KW-0732">Signal</keyword>